<dbReference type="CDD" id="cd00056">
    <property type="entry name" value="ENDO3c"/>
    <property type="match status" value="1"/>
</dbReference>
<feature type="domain" description="HhH-GPD" evidence="5">
    <location>
        <begin position="47"/>
        <end position="201"/>
    </location>
</feature>
<proteinExistence type="inferred from homology"/>
<dbReference type="GO" id="GO:0032993">
    <property type="term" value="C:protein-DNA complex"/>
    <property type="evidence" value="ECO:0007669"/>
    <property type="project" value="TreeGrafter"/>
</dbReference>
<dbReference type="AlphaFoldDB" id="A0A3B0YCW5"/>
<evidence type="ECO:0000313" key="6">
    <source>
        <dbReference type="EMBL" id="VAW78685.1"/>
    </source>
</evidence>
<dbReference type="SMART" id="SM00478">
    <property type="entry name" value="ENDO3c"/>
    <property type="match status" value="1"/>
</dbReference>
<gene>
    <name evidence="6" type="ORF">MNBD_GAMMA13-1654</name>
</gene>
<sequence>MKKALRRAECYLAKADPVLARMIEQHGPCTLERDPHPRFHTLVWAIVNQQLSVKAARSIEGKLLKHFGSDVFHPEHFYRVRETTLRRCGLSGAKIRYIREIARRVRQEELDLHCLDTLDDERVAEILMDLPGIGQWTAEMLLMFSLGRMDVLPVGDLALRKSMRAHWGLDEDVPHDEYLVLAEAWRPYRTVASWYIWAAVD</sequence>
<feature type="domain" description="Helix-hairpin-helix DNA-binding motif class 1" evidence="4">
    <location>
        <begin position="125"/>
        <end position="144"/>
    </location>
</feature>
<dbReference type="GO" id="GO:0032131">
    <property type="term" value="F:alkylated DNA binding"/>
    <property type="evidence" value="ECO:0007669"/>
    <property type="project" value="TreeGrafter"/>
</dbReference>
<dbReference type="EMBL" id="UOFK01000162">
    <property type="protein sequence ID" value="VAW78685.1"/>
    <property type="molecule type" value="Genomic_DNA"/>
</dbReference>
<dbReference type="InterPro" id="IPR003583">
    <property type="entry name" value="Hlx-hairpin-Hlx_DNA-bd_motif"/>
</dbReference>
<accession>A0A3B0YCW5</accession>
<dbReference type="GO" id="GO:0043916">
    <property type="term" value="F:DNA-7-methylguanine glycosylase activity"/>
    <property type="evidence" value="ECO:0007669"/>
    <property type="project" value="TreeGrafter"/>
</dbReference>
<comment type="similarity">
    <text evidence="1">Belongs to the alkylbase DNA glycosidase AlkA family.</text>
</comment>
<dbReference type="SMART" id="SM00278">
    <property type="entry name" value="HhH1"/>
    <property type="match status" value="1"/>
</dbReference>
<name>A0A3B0YCW5_9ZZZZ</name>
<dbReference type="Pfam" id="PF00730">
    <property type="entry name" value="HhH-GPD"/>
    <property type="match status" value="1"/>
</dbReference>
<evidence type="ECO:0000259" key="5">
    <source>
        <dbReference type="SMART" id="SM00478"/>
    </source>
</evidence>
<dbReference type="InterPro" id="IPR003265">
    <property type="entry name" value="HhH-GPD_domain"/>
</dbReference>
<dbReference type="InterPro" id="IPR011257">
    <property type="entry name" value="DNA_glycosylase"/>
</dbReference>
<dbReference type="InterPro" id="IPR051912">
    <property type="entry name" value="Alkylbase_DNA_Glycosylase/TA"/>
</dbReference>
<reference evidence="6" key="1">
    <citation type="submission" date="2018-06" db="EMBL/GenBank/DDBJ databases">
        <authorList>
            <person name="Zhirakovskaya E."/>
        </authorList>
    </citation>
    <scope>NUCLEOTIDE SEQUENCE</scope>
</reference>
<organism evidence="6">
    <name type="scientific">hydrothermal vent metagenome</name>
    <dbReference type="NCBI Taxonomy" id="652676"/>
    <lineage>
        <taxon>unclassified sequences</taxon>
        <taxon>metagenomes</taxon>
        <taxon>ecological metagenomes</taxon>
    </lineage>
</organism>
<dbReference type="GO" id="GO:0006307">
    <property type="term" value="P:DNA alkylation repair"/>
    <property type="evidence" value="ECO:0007669"/>
    <property type="project" value="TreeGrafter"/>
</dbReference>
<keyword evidence="2" id="KW-0227">DNA damage</keyword>
<dbReference type="FunFam" id="1.10.340.30:FF:000004">
    <property type="entry name" value="DNA-3-methyladenine glycosylase II"/>
    <property type="match status" value="1"/>
</dbReference>
<keyword evidence="6" id="KW-0326">Glycosidase</keyword>
<dbReference type="GO" id="GO:0008725">
    <property type="term" value="F:DNA-3-methyladenine glycosylase activity"/>
    <property type="evidence" value="ECO:0007669"/>
    <property type="project" value="TreeGrafter"/>
</dbReference>
<evidence type="ECO:0000256" key="1">
    <source>
        <dbReference type="ARBA" id="ARBA00010817"/>
    </source>
</evidence>
<protein>
    <submittedName>
        <fullName evidence="6">DNA-3-methyladenine glycosylase II</fullName>
        <ecNumber evidence="6">3.2.2.21</ecNumber>
    </submittedName>
</protein>
<keyword evidence="6" id="KW-0378">Hydrolase</keyword>
<dbReference type="EC" id="3.2.2.21" evidence="6"/>
<dbReference type="GO" id="GO:0005737">
    <property type="term" value="C:cytoplasm"/>
    <property type="evidence" value="ECO:0007669"/>
    <property type="project" value="TreeGrafter"/>
</dbReference>
<dbReference type="GO" id="GO:0006285">
    <property type="term" value="P:base-excision repair, AP site formation"/>
    <property type="evidence" value="ECO:0007669"/>
    <property type="project" value="TreeGrafter"/>
</dbReference>
<evidence type="ECO:0000259" key="4">
    <source>
        <dbReference type="SMART" id="SM00278"/>
    </source>
</evidence>
<dbReference type="PANTHER" id="PTHR43003">
    <property type="entry name" value="DNA-3-METHYLADENINE GLYCOSYLASE"/>
    <property type="match status" value="1"/>
</dbReference>
<dbReference type="PANTHER" id="PTHR43003:SF5">
    <property type="entry name" value="DNA-3-METHYLADENINE GLYCOSYLASE"/>
    <property type="match status" value="1"/>
</dbReference>
<dbReference type="Gene3D" id="1.10.1670.40">
    <property type="match status" value="1"/>
</dbReference>
<evidence type="ECO:0000256" key="3">
    <source>
        <dbReference type="ARBA" id="ARBA00023204"/>
    </source>
</evidence>
<dbReference type="Gene3D" id="1.10.340.30">
    <property type="entry name" value="Hypothetical protein, domain 2"/>
    <property type="match status" value="1"/>
</dbReference>
<dbReference type="SUPFAM" id="SSF48150">
    <property type="entry name" value="DNA-glycosylase"/>
    <property type="match status" value="1"/>
</dbReference>
<evidence type="ECO:0000256" key="2">
    <source>
        <dbReference type="ARBA" id="ARBA00022763"/>
    </source>
</evidence>
<keyword evidence="3" id="KW-0234">DNA repair</keyword>